<dbReference type="PATRIC" id="fig|1122219.3.peg.2349"/>
<evidence type="ECO:0000256" key="1">
    <source>
        <dbReference type="ARBA" id="ARBA00007870"/>
    </source>
</evidence>
<name>A0A0J6WQL8_9FIRM</name>
<dbReference type="PANTHER" id="PTHR21708">
    <property type="entry name" value="PROBABLE 2-DEHYDROPANTOATE 2-REDUCTASE"/>
    <property type="match status" value="1"/>
</dbReference>
<dbReference type="GO" id="GO:0005737">
    <property type="term" value="C:cytoplasm"/>
    <property type="evidence" value="ECO:0007669"/>
    <property type="project" value="TreeGrafter"/>
</dbReference>
<feature type="domain" description="Ketopantoate reductase N-terminal" evidence="5">
    <location>
        <begin position="5"/>
        <end position="151"/>
    </location>
</feature>
<keyword evidence="4" id="KW-0566">Pantothenate biosynthesis</keyword>
<dbReference type="InterPro" id="IPR013752">
    <property type="entry name" value="KPA_reductase"/>
</dbReference>
<dbReference type="Gene3D" id="1.10.1040.10">
    <property type="entry name" value="N-(1-d-carboxylethyl)-l-norvaline Dehydrogenase, domain 2"/>
    <property type="match status" value="1"/>
</dbReference>
<protein>
    <recommendedName>
        <fullName evidence="4">2-dehydropantoate 2-reductase</fullName>
        <ecNumber evidence="4">1.1.1.169</ecNumber>
    </recommendedName>
    <alternativeName>
        <fullName evidence="4">Ketopantoate reductase</fullName>
    </alternativeName>
</protein>
<evidence type="ECO:0000259" key="6">
    <source>
        <dbReference type="Pfam" id="PF08546"/>
    </source>
</evidence>
<dbReference type="GO" id="GO:0008677">
    <property type="term" value="F:2-dehydropantoate 2-reductase activity"/>
    <property type="evidence" value="ECO:0007669"/>
    <property type="project" value="UniProtKB-EC"/>
</dbReference>
<dbReference type="Gene3D" id="3.40.50.720">
    <property type="entry name" value="NAD(P)-binding Rossmann-like Domain"/>
    <property type="match status" value="1"/>
</dbReference>
<comment type="caution">
    <text evidence="7">The sequence shown here is derived from an EMBL/GenBank/DDBJ whole genome shotgun (WGS) entry which is preliminary data.</text>
</comment>
<dbReference type="InterPro" id="IPR003710">
    <property type="entry name" value="ApbA"/>
</dbReference>
<dbReference type="InterPro" id="IPR013328">
    <property type="entry name" value="6PGD_dom2"/>
</dbReference>
<accession>A0A0J6WQL8</accession>
<keyword evidence="8" id="KW-1185">Reference proteome</keyword>
<feature type="domain" description="Ketopantoate reductase C-terminal" evidence="6">
    <location>
        <begin position="175"/>
        <end position="297"/>
    </location>
</feature>
<dbReference type="EC" id="1.1.1.169" evidence="4"/>
<dbReference type="InterPro" id="IPR008927">
    <property type="entry name" value="6-PGluconate_DH-like_C_sf"/>
</dbReference>
<dbReference type="UniPathway" id="UPA00028">
    <property type="reaction ID" value="UER00004"/>
</dbReference>
<dbReference type="STRING" id="39029.BSR42_13540"/>
<dbReference type="InParanoid" id="A0A0J6WQL8"/>
<keyword evidence="3 4" id="KW-0560">Oxidoreductase</keyword>
<dbReference type="InterPro" id="IPR013332">
    <property type="entry name" value="KPR_N"/>
</dbReference>
<dbReference type="InterPro" id="IPR051402">
    <property type="entry name" value="KPR-Related"/>
</dbReference>
<evidence type="ECO:0000256" key="3">
    <source>
        <dbReference type="ARBA" id="ARBA00023002"/>
    </source>
</evidence>
<dbReference type="SUPFAM" id="SSF48179">
    <property type="entry name" value="6-phosphogluconate dehydrogenase C-terminal domain-like"/>
    <property type="match status" value="1"/>
</dbReference>
<evidence type="ECO:0000256" key="4">
    <source>
        <dbReference type="RuleBase" id="RU362068"/>
    </source>
</evidence>
<reference evidence="7 8" key="1">
    <citation type="submission" date="2015-06" db="EMBL/GenBank/DDBJ databases">
        <title>Draft genome sequence of beer spoilage bacterium Megasphaera cerevisiae type strain 20462.</title>
        <authorList>
            <person name="Kutumbaka K."/>
            <person name="Pasmowitz J."/>
            <person name="Mategko J."/>
            <person name="Reyes D."/>
            <person name="Friedrich A."/>
            <person name="Han S."/>
            <person name="Martens-Habbena W."/>
            <person name="Neal-McKinney J."/>
            <person name="Janagama H.K."/>
            <person name="Nadala C."/>
            <person name="Samadpour M."/>
        </authorList>
    </citation>
    <scope>NUCLEOTIDE SEQUENCE [LARGE SCALE GENOMIC DNA]</scope>
    <source>
        <strain evidence="7 8">DSM 20462</strain>
    </source>
</reference>
<dbReference type="FunCoup" id="A0A0J6WQL8">
    <property type="interactions" value="107"/>
</dbReference>
<comment type="function">
    <text evidence="4">Catalyzes the NADPH-dependent reduction of ketopantoate into pantoic acid.</text>
</comment>
<gene>
    <name evidence="7" type="ORF">AB840_11895</name>
</gene>
<evidence type="ECO:0000259" key="5">
    <source>
        <dbReference type="Pfam" id="PF02558"/>
    </source>
</evidence>
<dbReference type="AlphaFoldDB" id="A0A0J6WQL8"/>
<comment type="pathway">
    <text evidence="4">Cofactor biosynthesis; (R)-pantothenate biosynthesis; (R)-pantoate from 3-methyl-2-oxobutanoate: step 2/2.</text>
</comment>
<comment type="catalytic activity">
    <reaction evidence="4">
        <text>(R)-pantoate + NADP(+) = 2-dehydropantoate + NADPH + H(+)</text>
        <dbReference type="Rhea" id="RHEA:16233"/>
        <dbReference type="ChEBI" id="CHEBI:11561"/>
        <dbReference type="ChEBI" id="CHEBI:15378"/>
        <dbReference type="ChEBI" id="CHEBI:15980"/>
        <dbReference type="ChEBI" id="CHEBI:57783"/>
        <dbReference type="ChEBI" id="CHEBI:58349"/>
        <dbReference type="EC" id="1.1.1.169"/>
    </reaction>
</comment>
<evidence type="ECO:0000256" key="2">
    <source>
        <dbReference type="ARBA" id="ARBA00022857"/>
    </source>
</evidence>
<organism evidence="7 8">
    <name type="scientific">Megasphaera cerevisiae DSM 20462</name>
    <dbReference type="NCBI Taxonomy" id="1122219"/>
    <lineage>
        <taxon>Bacteria</taxon>
        <taxon>Bacillati</taxon>
        <taxon>Bacillota</taxon>
        <taxon>Negativicutes</taxon>
        <taxon>Veillonellales</taxon>
        <taxon>Veillonellaceae</taxon>
        <taxon>Megasphaera</taxon>
    </lineage>
</organism>
<dbReference type="GO" id="GO:0015940">
    <property type="term" value="P:pantothenate biosynthetic process"/>
    <property type="evidence" value="ECO:0007669"/>
    <property type="project" value="UniProtKB-UniPathway"/>
</dbReference>
<dbReference type="Pfam" id="PF08546">
    <property type="entry name" value="ApbA_C"/>
    <property type="match status" value="1"/>
</dbReference>
<dbReference type="SUPFAM" id="SSF51735">
    <property type="entry name" value="NAD(P)-binding Rossmann-fold domains"/>
    <property type="match status" value="1"/>
</dbReference>
<evidence type="ECO:0000313" key="7">
    <source>
        <dbReference type="EMBL" id="KMO85725.1"/>
    </source>
</evidence>
<evidence type="ECO:0000313" key="8">
    <source>
        <dbReference type="Proteomes" id="UP000036503"/>
    </source>
</evidence>
<dbReference type="InterPro" id="IPR036291">
    <property type="entry name" value="NAD(P)-bd_dom_sf"/>
</dbReference>
<dbReference type="Pfam" id="PF02558">
    <property type="entry name" value="ApbA"/>
    <property type="match status" value="1"/>
</dbReference>
<sequence length="308" mass="33798">MKLMVTGIGGVGGYIASVLCANYPDVTVVARKKRKDALIKNGLILHSDFFGEHRSYPTVTSDPASAGTQDIIFICVKNYSLPNALSDILPCVDSHTIVVLILNGVDHIGVARKWLEKGHIVDSAIYITSAYKEDFSIFQSGKYARIVIGSNDAACTQKVFEVLNHEGLTCRIADDIQAELWAKYITNCAYNVITAYYEGNIGDVFEHPEGKEQFRTLLEEAYAVGTGLGIALDTNLVDGIYNRIVNQNAKNVTSSLARDIIHGHQSELETFSGYLVRTAHELGIAVPFSETCYHAISSRINNSIDFNL</sequence>
<proteinExistence type="inferred from homology"/>
<dbReference type="NCBIfam" id="TIGR00745">
    <property type="entry name" value="apbA_panE"/>
    <property type="match status" value="1"/>
</dbReference>
<dbReference type="OrthoDB" id="9772736at2"/>
<dbReference type="RefSeq" id="WP_048515066.1">
    <property type="nucleotide sequence ID" value="NZ_FUXD01000024.1"/>
</dbReference>
<dbReference type="Proteomes" id="UP000036503">
    <property type="component" value="Unassembled WGS sequence"/>
</dbReference>
<dbReference type="PANTHER" id="PTHR21708:SF26">
    <property type="entry name" value="2-DEHYDROPANTOATE 2-REDUCTASE"/>
    <property type="match status" value="1"/>
</dbReference>
<dbReference type="EMBL" id="LEKT01000048">
    <property type="protein sequence ID" value="KMO85725.1"/>
    <property type="molecule type" value="Genomic_DNA"/>
</dbReference>
<keyword evidence="2 4" id="KW-0521">NADP</keyword>
<comment type="similarity">
    <text evidence="1 4">Belongs to the ketopantoate reductase family.</text>
</comment>